<dbReference type="InterPro" id="IPR038796">
    <property type="entry name" value="At1g76070-like"/>
</dbReference>
<accession>A0AAN7LRE2</accession>
<dbReference type="AlphaFoldDB" id="A0AAN7LRE2"/>
<dbReference type="PANTHER" id="PTHR34779">
    <property type="entry name" value="OS09G0542900 PROTEIN"/>
    <property type="match status" value="1"/>
</dbReference>
<dbReference type="Proteomes" id="UP001346149">
    <property type="component" value="Unassembled WGS sequence"/>
</dbReference>
<proteinExistence type="predicted"/>
<comment type="caution">
    <text evidence="2">The sequence shown here is derived from an EMBL/GenBank/DDBJ whole genome shotgun (WGS) entry which is preliminary data.</text>
</comment>
<protein>
    <submittedName>
        <fullName evidence="2">Uncharacterized protein</fullName>
    </submittedName>
</protein>
<gene>
    <name evidence="2" type="ORF">SAY86_031198</name>
</gene>
<evidence type="ECO:0000256" key="1">
    <source>
        <dbReference type="SAM" id="MobiDB-lite"/>
    </source>
</evidence>
<dbReference type="PANTHER" id="PTHR34779:SF1">
    <property type="entry name" value="OS09G0542900 PROTEIN"/>
    <property type="match status" value="1"/>
</dbReference>
<dbReference type="EMBL" id="JAXQNO010000009">
    <property type="protein sequence ID" value="KAK4790785.1"/>
    <property type="molecule type" value="Genomic_DNA"/>
</dbReference>
<reference evidence="2 3" key="1">
    <citation type="journal article" date="2023" name="Hortic Res">
        <title>Pangenome of water caltrop reveals structural variations and asymmetric subgenome divergence after allopolyploidization.</title>
        <authorList>
            <person name="Zhang X."/>
            <person name="Chen Y."/>
            <person name="Wang L."/>
            <person name="Yuan Y."/>
            <person name="Fang M."/>
            <person name="Shi L."/>
            <person name="Lu R."/>
            <person name="Comes H.P."/>
            <person name="Ma Y."/>
            <person name="Chen Y."/>
            <person name="Huang G."/>
            <person name="Zhou Y."/>
            <person name="Zheng Z."/>
            <person name="Qiu Y."/>
        </authorList>
    </citation>
    <scope>NUCLEOTIDE SEQUENCE [LARGE SCALE GENOMIC DNA]</scope>
    <source>
        <strain evidence="2">F231</strain>
    </source>
</reference>
<name>A0AAN7LRE2_TRANT</name>
<feature type="region of interest" description="Disordered" evidence="1">
    <location>
        <begin position="123"/>
        <end position="142"/>
    </location>
</feature>
<organism evidence="2 3">
    <name type="scientific">Trapa natans</name>
    <name type="common">Water chestnut</name>
    <dbReference type="NCBI Taxonomy" id="22666"/>
    <lineage>
        <taxon>Eukaryota</taxon>
        <taxon>Viridiplantae</taxon>
        <taxon>Streptophyta</taxon>
        <taxon>Embryophyta</taxon>
        <taxon>Tracheophyta</taxon>
        <taxon>Spermatophyta</taxon>
        <taxon>Magnoliopsida</taxon>
        <taxon>eudicotyledons</taxon>
        <taxon>Gunneridae</taxon>
        <taxon>Pentapetalae</taxon>
        <taxon>rosids</taxon>
        <taxon>malvids</taxon>
        <taxon>Myrtales</taxon>
        <taxon>Lythraceae</taxon>
        <taxon>Trapa</taxon>
    </lineage>
</organism>
<keyword evidence="3" id="KW-1185">Reference proteome</keyword>
<evidence type="ECO:0000313" key="2">
    <source>
        <dbReference type="EMBL" id="KAK4790785.1"/>
    </source>
</evidence>
<sequence length="221" mass="23891">MPKPCSRLSRKMLKFILKAACTVSTTSNSNDPTFHHRDLVAGSSPRSMGCSVVPTDGSFDKGEPTSPSVSCMGRVEKKKMKMKITMATTSVAAGAPPEASHRPNGDTPIPTMIVKLFRGRRGKRPQLHHALARGGGKKPAPYPGHLAARRRAVLVNLDWVARGITVVATDSSSNNGSSTDREVETISSISSSLGEDVALQPKKEINLWKRRATIRPPMLRL</sequence>
<evidence type="ECO:0000313" key="3">
    <source>
        <dbReference type="Proteomes" id="UP001346149"/>
    </source>
</evidence>